<keyword evidence="6" id="KW-0687">Ribonucleoprotein</keyword>
<evidence type="ECO:0000313" key="9">
    <source>
        <dbReference type="EMBL" id="KAK0182669.1"/>
    </source>
</evidence>
<evidence type="ECO:0000256" key="7">
    <source>
        <dbReference type="ARBA" id="ARBA00035267"/>
    </source>
</evidence>
<keyword evidence="3" id="KW-0809">Transit peptide</keyword>
<proteinExistence type="inferred from homology"/>
<dbReference type="Gene3D" id="2.40.50.100">
    <property type="match status" value="1"/>
</dbReference>
<dbReference type="Proteomes" id="UP001168972">
    <property type="component" value="Unassembled WGS sequence"/>
</dbReference>
<evidence type="ECO:0000313" key="10">
    <source>
        <dbReference type="Proteomes" id="UP001168972"/>
    </source>
</evidence>
<accession>A0AA39G6W2</accession>
<dbReference type="PANTHER" id="PTHR15893:SF0">
    <property type="entry name" value="LARGE RIBOSOMAL SUBUNIT PROTEIN BL27M"/>
    <property type="match status" value="1"/>
</dbReference>
<evidence type="ECO:0000256" key="6">
    <source>
        <dbReference type="ARBA" id="ARBA00023274"/>
    </source>
</evidence>
<dbReference type="GO" id="GO:0006412">
    <property type="term" value="P:translation"/>
    <property type="evidence" value="ECO:0007669"/>
    <property type="project" value="InterPro"/>
</dbReference>
<reference evidence="9" key="2">
    <citation type="submission" date="2023-03" db="EMBL/GenBank/DDBJ databases">
        <authorList>
            <person name="Inwood S.N."/>
            <person name="Skelly J.G."/>
            <person name="Guhlin J."/>
            <person name="Harrop T.W.R."/>
            <person name="Goldson S.G."/>
            <person name="Dearden P.K."/>
        </authorList>
    </citation>
    <scope>NUCLEOTIDE SEQUENCE</scope>
    <source>
        <strain evidence="9">Lincoln</strain>
        <tissue evidence="9">Whole body</tissue>
    </source>
</reference>
<dbReference type="SUPFAM" id="SSF110324">
    <property type="entry name" value="Ribosomal L27 protein-like"/>
    <property type="match status" value="1"/>
</dbReference>
<reference evidence="9" key="1">
    <citation type="journal article" date="2023" name="bioRxiv">
        <title>Scaffold-level genome assemblies of two parasitoid biocontrol wasps reveal the parthenogenesis mechanism and an associated novel virus.</title>
        <authorList>
            <person name="Inwood S."/>
            <person name="Skelly J."/>
            <person name="Guhlin J."/>
            <person name="Harrop T."/>
            <person name="Goldson S."/>
            <person name="Dearden P."/>
        </authorList>
    </citation>
    <scope>NUCLEOTIDE SEQUENCE</scope>
    <source>
        <strain evidence="9">Lincoln</strain>
        <tissue evidence="9">Whole body</tissue>
    </source>
</reference>
<evidence type="ECO:0000256" key="4">
    <source>
        <dbReference type="ARBA" id="ARBA00022980"/>
    </source>
</evidence>
<keyword evidence="4" id="KW-0689">Ribosomal protein</keyword>
<dbReference type="FunFam" id="2.40.50.100:FF:000031">
    <property type="entry name" value="39S ribosomal protein L27, mitochondrial"/>
    <property type="match status" value="1"/>
</dbReference>
<evidence type="ECO:0000256" key="2">
    <source>
        <dbReference type="ARBA" id="ARBA00010797"/>
    </source>
</evidence>
<dbReference type="EMBL" id="JAQQBR010000001">
    <property type="protein sequence ID" value="KAK0182669.1"/>
    <property type="molecule type" value="Genomic_DNA"/>
</dbReference>
<comment type="similarity">
    <text evidence="2">Belongs to the bacterial ribosomal protein bL27 family.</text>
</comment>
<evidence type="ECO:0000256" key="3">
    <source>
        <dbReference type="ARBA" id="ARBA00022946"/>
    </source>
</evidence>
<dbReference type="GO" id="GO:0005743">
    <property type="term" value="C:mitochondrial inner membrane"/>
    <property type="evidence" value="ECO:0007669"/>
    <property type="project" value="UniProtKB-ARBA"/>
</dbReference>
<keyword evidence="10" id="KW-1185">Reference proteome</keyword>
<comment type="caution">
    <text evidence="9">The sequence shown here is derived from an EMBL/GenBank/DDBJ whole genome shotgun (WGS) entry which is preliminary data.</text>
</comment>
<name>A0AA39G6W2_MICHY</name>
<gene>
    <name evidence="9" type="ORF">PV327_000782</name>
</gene>
<dbReference type="InterPro" id="IPR001684">
    <property type="entry name" value="Ribosomal_bL27"/>
</dbReference>
<evidence type="ECO:0000256" key="8">
    <source>
        <dbReference type="ARBA" id="ARBA00076963"/>
    </source>
</evidence>
<keyword evidence="5" id="KW-0496">Mitochondrion</keyword>
<sequence length="149" mass="16643">MSLVSQLLFTSSQNFKQSLLIPVSANLEFIRNAAKKAGGTARNQGGNSCKAKHRGWKIAEGYAQAGKILATQNTLRWHPGLHVGMGRNGTLYAMEAGKVIVTCEKVDLDWEHSWVKRNYSGREGLTIYKKHYNVIPEKQHDCFKLIDAV</sequence>
<protein>
    <recommendedName>
        <fullName evidence="7">Large ribosomal subunit protein bL27m</fullName>
    </recommendedName>
    <alternativeName>
        <fullName evidence="8">39S ribosomal protein L27, mitochondrial</fullName>
    </alternativeName>
</protein>
<comment type="subcellular location">
    <subcellularLocation>
        <location evidence="1">Mitochondrion</location>
    </subcellularLocation>
</comment>
<dbReference type="GO" id="GO:0003735">
    <property type="term" value="F:structural constituent of ribosome"/>
    <property type="evidence" value="ECO:0007669"/>
    <property type="project" value="InterPro"/>
</dbReference>
<dbReference type="PANTHER" id="PTHR15893">
    <property type="entry name" value="RIBOSOMAL PROTEIN L27"/>
    <property type="match status" value="1"/>
</dbReference>
<organism evidence="9 10">
    <name type="scientific">Microctonus hyperodae</name>
    <name type="common">Parasitoid wasp</name>
    <dbReference type="NCBI Taxonomy" id="165561"/>
    <lineage>
        <taxon>Eukaryota</taxon>
        <taxon>Metazoa</taxon>
        <taxon>Ecdysozoa</taxon>
        <taxon>Arthropoda</taxon>
        <taxon>Hexapoda</taxon>
        <taxon>Insecta</taxon>
        <taxon>Pterygota</taxon>
        <taxon>Neoptera</taxon>
        <taxon>Endopterygota</taxon>
        <taxon>Hymenoptera</taxon>
        <taxon>Apocrita</taxon>
        <taxon>Ichneumonoidea</taxon>
        <taxon>Braconidae</taxon>
        <taxon>Euphorinae</taxon>
        <taxon>Microctonus</taxon>
    </lineage>
</organism>
<dbReference type="Pfam" id="PF01016">
    <property type="entry name" value="Ribosomal_L27"/>
    <property type="match status" value="1"/>
</dbReference>
<evidence type="ECO:0000256" key="1">
    <source>
        <dbReference type="ARBA" id="ARBA00004173"/>
    </source>
</evidence>
<evidence type="ECO:0000256" key="5">
    <source>
        <dbReference type="ARBA" id="ARBA00023128"/>
    </source>
</evidence>
<dbReference type="GO" id="GO:0005762">
    <property type="term" value="C:mitochondrial large ribosomal subunit"/>
    <property type="evidence" value="ECO:0007669"/>
    <property type="project" value="TreeGrafter"/>
</dbReference>
<dbReference type="AlphaFoldDB" id="A0AA39G6W2"/>